<dbReference type="Pfam" id="PF13490">
    <property type="entry name" value="zf-HC2"/>
    <property type="match status" value="1"/>
</dbReference>
<dbReference type="AlphaFoldDB" id="A0A1I6UBG9"/>
<protein>
    <submittedName>
        <fullName evidence="3">Mycothiol system anti-sigma-R factor</fullName>
    </submittedName>
</protein>
<evidence type="ECO:0000256" key="1">
    <source>
        <dbReference type="SAM" id="MobiDB-lite"/>
    </source>
</evidence>
<dbReference type="Proteomes" id="UP000198873">
    <property type="component" value="Unassembled WGS sequence"/>
</dbReference>
<feature type="compositionally biased region" description="Gly residues" evidence="1">
    <location>
        <begin position="85"/>
        <end position="96"/>
    </location>
</feature>
<accession>A0A1I6UBG9</accession>
<dbReference type="RefSeq" id="WP_093843565.1">
    <property type="nucleotide sequence ID" value="NZ_FPAB01000005.1"/>
</dbReference>
<feature type="region of interest" description="Disordered" evidence="1">
    <location>
        <begin position="84"/>
        <end position="104"/>
    </location>
</feature>
<feature type="domain" description="Putative zinc-finger" evidence="2">
    <location>
        <begin position="11"/>
        <end position="44"/>
    </location>
</feature>
<evidence type="ECO:0000313" key="4">
    <source>
        <dbReference type="Proteomes" id="UP000198873"/>
    </source>
</evidence>
<sequence>MSGDPSRPTDCSEVLGHLYEYLDKEMPDVDSAKFQEHIEECRPCLAEYGLEESVKKLVKRCCGHDEVPADLRAKVLDRIDLIRGSGSGQAPAGGGAAPPAATAD</sequence>
<proteinExistence type="predicted"/>
<dbReference type="STRING" id="1176198.SAMN05444716_105434"/>
<dbReference type="NCBIfam" id="TIGR03988">
    <property type="entry name" value="antisig_RsrA"/>
    <property type="match status" value="1"/>
</dbReference>
<name>A0A1I6UBG9_9ACTN</name>
<evidence type="ECO:0000313" key="3">
    <source>
        <dbReference type="EMBL" id="SFS98765.1"/>
    </source>
</evidence>
<gene>
    <name evidence="3" type="ORF">SAMN05444716_105434</name>
</gene>
<reference evidence="4" key="1">
    <citation type="submission" date="2016-10" db="EMBL/GenBank/DDBJ databases">
        <authorList>
            <person name="Varghese N."/>
            <person name="Submissions S."/>
        </authorList>
    </citation>
    <scope>NUCLEOTIDE SEQUENCE [LARGE SCALE GENOMIC DNA]</scope>
    <source>
        <strain evidence="4">CGMCC 4.7047</strain>
    </source>
</reference>
<dbReference type="InterPro" id="IPR024020">
    <property type="entry name" value="Anit_sigma_mycothiol_RsrA"/>
</dbReference>
<organism evidence="3 4">
    <name type="scientific">Streptomyces harbinensis</name>
    <dbReference type="NCBI Taxonomy" id="1176198"/>
    <lineage>
        <taxon>Bacteria</taxon>
        <taxon>Bacillati</taxon>
        <taxon>Actinomycetota</taxon>
        <taxon>Actinomycetes</taxon>
        <taxon>Kitasatosporales</taxon>
        <taxon>Streptomycetaceae</taxon>
        <taxon>Streptomyces</taxon>
    </lineage>
</organism>
<dbReference type="EMBL" id="FPAB01000005">
    <property type="protein sequence ID" value="SFS98765.1"/>
    <property type="molecule type" value="Genomic_DNA"/>
</dbReference>
<evidence type="ECO:0000259" key="2">
    <source>
        <dbReference type="Pfam" id="PF13490"/>
    </source>
</evidence>
<dbReference type="InterPro" id="IPR027383">
    <property type="entry name" value="Znf_put"/>
</dbReference>
<keyword evidence="4" id="KW-1185">Reference proteome</keyword>